<feature type="compositionally biased region" description="Polar residues" evidence="1">
    <location>
        <begin position="15"/>
        <end position="24"/>
    </location>
</feature>
<evidence type="ECO:0000313" key="3">
    <source>
        <dbReference type="Proteomes" id="UP001234989"/>
    </source>
</evidence>
<dbReference type="AlphaFoldDB" id="A0AAF0TSI5"/>
<dbReference type="EMBL" id="CP133616">
    <property type="protein sequence ID" value="WMV30459.1"/>
    <property type="molecule type" value="Genomic_DNA"/>
</dbReference>
<gene>
    <name evidence="2" type="ORF">MTR67_023844</name>
</gene>
<name>A0AAF0TSI5_SOLVR</name>
<keyword evidence="3" id="KW-1185">Reference proteome</keyword>
<dbReference type="Proteomes" id="UP001234989">
    <property type="component" value="Chromosome 5"/>
</dbReference>
<evidence type="ECO:0000256" key="1">
    <source>
        <dbReference type="SAM" id="MobiDB-lite"/>
    </source>
</evidence>
<accession>A0AAF0TSI5</accession>
<feature type="compositionally biased region" description="Basic and acidic residues" evidence="1">
    <location>
        <begin position="1"/>
        <end position="12"/>
    </location>
</feature>
<sequence>MSNQGKLDEEIRISSAASPKSNLSAREKERDETCKPFFNQVCCREWDSAISRDKMYSIDSWSFERANHHTAIISSYVSNYNSW</sequence>
<feature type="region of interest" description="Disordered" evidence="1">
    <location>
        <begin position="1"/>
        <end position="30"/>
    </location>
</feature>
<protein>
    <submittedName>
        <fullName evidence="2">Uncharacterized protein</fullName>
    </submittedName>
</protein>
<organism evidence="2 3">
    <name type="scientific">Solanum verrucosum</name>
    <dbReference type="NCBI Taxonomy" id="315347"/>
    <lineage>
        <taxon>Eukaryota</taxon>
        <taxon>Viridiplantae</taxon>
        <taxon>Streptophyta</taxon>
        <taxon>Embryophyta</taxon>
        <taxon>Tracheophyta</taxon>
        <taxon>Spermatophyta</taxon>
        <taxon>Magnoliopsida</taxon>
        <taxon>eudicotyledons</taxon>
        <taxon>Gunneridae</taxon>
        <taxon>Pentapetalae</taxon>
        <taxon>asterids</taxon>
        <taxon>lamiids</taxon>
        <taxon>Solanales</taxon>
        <taxon>Solanaceae</taxon>
        <taxon>Solanoideae</taxon>
        <taxon>Solaneae</taxon>
        <taxon>Solanum</taxon>
    </lineage>
</organism>
<evidence type="ECO:0000313" key="2">
    <source>
        <dbReference type="EMBL" id="WMV30459.1"/>
    </source>
</evidence>
<reference evidence="2" key="1">
    <citation type="submission" date="2023-08" db="EMBL/GenBank/DDBJ databases">
        <title>A de novo genome assembly of Solanum verrucosum Schlechtendal, a Mexican diploid species geographically isolated from the other diploid A-genome species in potato relatives.</title>
        <authorList>
            <person name="Hosaka K."/>
        </authorList>
    </citation>
    <scope>NUCLEOTIDE SEQUENCE</scope>
    <source>
        <tissue evidence="2">Young leaves</tissue>
    </source>
</reference>
<proteinExistence type="predicted"/>